<dbReference type="Proteomes" id="UP000199516">
    <property type="component" value="Unassembled WGS sequence"/>
</dbReference>
<dbReference type="SUPFAM" id="SSF56322">
    <property type="entry name" value="ADC synthase"/>
    <property type="match status" value="1"/>
</dbReference>
<dbReference type="RefSeq" id="WP_091657030.1">
    <property type="nucleotide sequence ID" value="NZ_FONT01000001.1"/>
</dbReference>
<name>A0A1I1ZZH2_9BACI</name>
<evidence type="ECO:0000256" key="4">
    <source>
        <dbReference type="ARBA" id="ARBA00023235"/>
    </source>
</evidence>
<dbReference type="PANTHER" id="PTHR42839:SF1">
    <property type="entry name" value="ISOCHORISMATE SYNTHASE MENF"/>
    <property type="match status" value="1"/>
</dbReference>
<dbReference type="EC" id="5.4.4.2" evidence="3"/>
<keyword evidence="8" id="KW-1185">Reference proteome</keyword>
<dbReference type="OrthoDB" id="9803598at2"/>
<feature type="domain" description="Chorismate-utilising enzyme C-terminal" evidence="6">
    <location>
        <begin position="204"/>
        <end position="456"/>
    </location>
</feature>
<dbReference type="EMBL" id="FONT01000001">
    <property type="protein sequence ID" value="SFE37244.1"/>
    <property type="molecule type" value="Genomic_DNA"/>
</dbReference>
<comment type="similarity">
    <text evidence="2">Belongs to the isochorismate synthase family.</text>
</comment>
<dbReference type="InterPro" id="IPR015890">
    <property type="entry name" value="Chorismate_C"/>
</dbReference>
<dbReference type="GO" id="GO:0009697">
    <property type="term" value="P:salicylic acid biosynthetic process"/>
    <property type="evidence" value="ECO:0007669"/>
    <property type="project" value="TreeGrafter"/>
</dbReference>
<evidence type="ECO:0000256" key="3">
    <source>
        <dbReference type="ARBA" id="ARBA00012824"/>
    </source>
</evidence>
<evidence type="ECO:0000313" key="7">
    <source>
        <dbReference type="EMBL" id="SFE37244.1"/>
    </source>
</evidence>
<keyword evidence="4" id="KW-0413">Isomerase</keyword>
<sequence>MVITKDAYCLDGLRFAIKKAKDQQTTVLFSYVQKIDNHDPIAFYHAGRENYKGQCFFWQDPKKEIILAGTGQVTPLSSTGSYDRYIHVEKNWDKLLRQAVSSGESGVIGTGPLLFGGFSFDPEEEKKTLWNDFEDETFAIPCYMLSLIEGQSYLTINRICSPDDNEWHLYKQVENEVEELTDQRKFSVSPSINPLIKQEEIHADAWKTTVASAITNMKHSSLDKVVLARELRLTFENDISPENVLLQLMKEQPDSYIFSLESGDSVFIGATPEKLIKKRKEQVFSDCLAGSIGRGEEEEDRRLGEELLQDRKNLLEHQYVVSMIKDAFDSLCSSVKIPDDGPVLMKNRHIQHLYTPISGVCEEETPVLEFVRRLHPTPAMGGMPKDMAVTKIREWETLERGMYAGPLGWMDAYGNSEFAVGIRSALLKGREASLFAGGGVLEDSTPEKEYKETAIKFNPMLSALGGTMNE</sequence>
<dbReference type="AlphaFoldDB" id="A0A1I1ZZH2"/>
<accession>A0A1I1ZZH2</accession>
<evidence type="ECO:0000256" key="5">
    <source>
        <dbReference type="ARBA" id="ARBA00041564"/>
    </source>
</evidence>
<dbReference type="STRING" id="930128.SAMN05192532_101568"/>
<dbReference type="InterPro" id="IPR019999">
    <property type="entry name" value="Anth_synth_I-like"/>
</dbReference>
<proteinExistence type="inferred from homology"/>
<dbReference type="Pfam" id="PF00425">
    <property type="entry name" value="Chorismate_bind"/>
    <property type="match status" value="1"/>
</dbReference>
<protein>
    <recommendedName>
        <fullName evidence="3">isochorismate synthase</fullName>
        <ecNumber evidence="3">5.4.4.2</ecNumber>
    </recommendedName>
    <alternativeName>
        <fullName evidence="5">Isochorismate mutase</fullName>
    </alternativeName>
</protein>
<dbReference type="InterPro" id="IPR005801">
    <property type="entry name" value="ADC_synthase"/>
</dbReference>
<evidence type="ECO:0000313" key="8">
    <source>
        <dbReference type="Proteomes" id="UP000199516"/>
    </source>
</evidence>
<evidence type="ECO:0000256" key="1">
    <source>
        <dbReference type="ARBA" id="ARBA00000799"/>
    </source>
</evidence>
<dbReference type="InterPro" id="IPR004561">
    <property type="entry name" value="IsoChor_synthase"/>
</dbReference>
<reference evidence="7 8" key="1">
    <citation type="submission" date="2016-10" db="EMBL/GenBank/DDBJ databases">
        <authorList>
            <person name="de Groot N.N."/>
        </authorList>
    </citation>
    <scope>NUCLEOTIDE SEQUENCE [LARGE SCALE GENOMIC DNA]</scope>
    <source>
        <strain evidence="7 8">DSM 23995</strain>
    </source>
</reference>
<dbReference type="GO" id="GO:0008909">
    <property type="term" value="F:isochorismate synthase activity"/>
    <property type="evidence" value="ECO:0007669"/>
    <property type="project" value="UniProtKB-EC"/>
</dbReference>
<evidence type="ECO:0000259" key="6">
    <source>
        <dbReference type="Pfam" id="PF00425"/>
    </source>
</evidence>
<organism evidence="7 8">
    <name type="scientific">Alteribacillus iranensis</name>
    <dbReference type="NCBI Taxonomy" id="930128"/>
    <lineage>
        <taxon>Bacteria</taxon>
        <taxon>Bacillati</taxon>
        <taxon>Bacillota</taxon>
        <taxon>Bacilli</taxon>
        <taxon>Bacillales</taxon>
        <taxon>Bacillaceae</taxon>
        <taxon>Alteribacillus</taxon>
    </lineage>
</organism>
<dbReference type="PRINTS" id="PR00095">
    <property type="entry name" value="ANTSNTHASEI"/>
</dbReference>
<gene>
    <name evidence="7" type="ORF">SAMN05192532_101568</name>
</gene>
<dbReference type="NCBIfam" id="TIGR00543">
    <property type="entry name" value="isochor_syn"/>
    <property type="match status" value="1"/>
</dbReference>
<dbReference type="PANTHER" id="PTHR42839">
    <property type="entry name" value="ISOCHORISMATE SYNTHASE ENTC"/>
    <property type="match status" value="1"/>
</dbReference>
<dbReference type="Gene3D" id="3.60.120.10">
    <property type="entry name" value="Anthranilate synthase"/>
    <property type="match status" value="1"/>
</dbReference>
<evidence type="ECO:0000256" key="2">
    <source>
        <dbReference type="ARBA" id="ARBA00005297"/>
    </source>
</evidence>
<comment type="catalytic activity">
    <reaction evidence="1">
        <text>chorismate = isochorismate</text>
        <dbReference type="Rhea" id="RHEA:18985"/>
        <dbReference type="ChEBI" id="CHEBI:29748"/>
        <dbReference type="ChEBI" id="CHEBI:29780"/>
        <dbReference type="EC" id="5.4.4.2"/>
    </reaction>
</comment>